<evidence type="ECO:0000313" key="4">
    <source>
        <dbReference type="EMBL" id="KAI9638838.1"/>
    </source>
</evidence>
<accession>A0AA38HE42</accession>
<reference evidence="4" key="1">
    <citation type="journal article" date="2022" name="G3 (Bethesda)">
        <title>High quality genome of the basidiomycete yeast Dioszegia hungarica PDD-24b-2 isolated from cloud water.</title>
        <authorList>
            <person name="Jarrige D."/>
            <person name="Haridas S."/>
            <person name="Bleykasten-Grosshans C."/>
            <person name="Joly M."/>
            <person name="Nadalig T."/>
            <person name="Sancelme M."/>
            <person name="Vuilleumier S."/>
            <person name="Grigoriev I.V."/>
            <person name="Amato P."/>
            <person name="Bringel F."/>
        </authorList>
    </citation>
    <scope>NUCLEOTIDE SEQUENCE</scope>
    <source>
        <strain evidence="4">PDD-24b-2</strain>
    </source>
</reference>
<gene>
    <name evidence="4" type="ORF">MKK02DRAFT_41862</name>
</gene>
<proteinExistence type="predicted"/>
<keyword evidence="5" id="KW-1185">Reference proteome</keyword>
<evidence type="ECO:0000256" key="1">
    <source>
        <dbReference type="SAM" id="MobiDB-lite"/>
    </source>
</evidence>
<evidence type="ECO:0000259" key="3">
    <source>
        <dbReference type="Pfam" id="PF00652"/>
    </source>
</evidence>
<feature type="chain" id="PRO_5041257166" description="Ricin B lectin domain-containing protein" evidence="2">
    <location>
        <begin position="20"/>
        <end position="236"/>
    </location>
</feature>
<comment type="caution">
    <text evidence="4">The sequence shown here is derived from an EMBL/GenBank/DDBJ whole genome shotgun (WGS) entry which is preliminary data.</text>
</comment>
<organism evidence="4 5">
    <name type="scientific">Dioszegia hungarica</name>
    <dbReference type="NCBI Taxonomy" id="4972"/>
    <lineage>
        <taxon>Eukaryota</taxon>
        <taxon>Fungi</taxon>
        <taxon>Dikarya</taxon>
        <taxon>Basidiomycota</taxon>
        <taxon>Agaricomycotina</taxon>
        <taxon>Tremellomycetes</taxon>
        <taxon>Tremellales</taxon>
        <taxon>Bulleribasidiaceae</taxon>
        <taxon>Dioszegia</taxon>
    </lineage>
</organism>
<feature type="signal peptide" evidence="2">
    <location>
        <begin position="1"/>
        <end position="19"/>
    </location>
</feature>
<dbReference type="RefSeq" id="XP_052948615.1">
    <property type="nucleotide sequence ID" value="XM_053091732.1"/>
</dbReference>
<dbReference type="PROSITE" id="PS50231">
    <property type="entry name" value="RICIN_B_LECTIN"/>
    <property type="match status" value="1"/>
</dbReference>
<evidence type="ECO:0000256" key="2">
    <source>
        <dbReference type="SAM" id="SignalP"/>
    </source>
</evidence>
<dbReference type="AlphaFoldDB" id="A0AA38HE42"/>
<feature type="domain" description="Ricin B lectin" evidence="3">
    <location>
        <begin position="62"/>
        <end position="176"/>
    </location>
</feature>
<dbReference type="EMBL" id="JAKWFO010000002">
    <property type="protein sequence ID" value="KAI9638838.1"/>
    <property type="molecule type" value="Genomic_DNA"/>
</dbReference>
<dbReference type="Proteomes" id="UP001164286">
    <property type="component" value="Unassembled WGS sequence"/>
</dbReference>
<dbReference type="Pfam" id="PF00652">
    <property type="entry name" value="Ricin_B_lectin"/>
    <property type="match status" value="1"/>
</dbReference>
<dbReference type="Gene3D" id="2.80.10.50">
    <property type="match status" value="1"/>
</dbReference>
<dbReference type="GeneID" id="77730937"/>
<feature type="region of interest" description="Disordered" evidence="1">
    <location>
        <begin position="217"/>
        <end position="236"/>
    </location>
</feature>
<dbReference type="InterPro" id="IPR035992">
    <property type="entry name" value="Ricin_B-like_lectins"/>
</dbReference>
<keyword evidence="2" id="KW-0732">Signal</keyword>
<name>A0AA38HE42_9TREE</name>
<sequence>MRVAISFAILASMLPFALASVQEPSATKLINAVQTQYLTPIPPKDPAKPIAAGTNLRRIHPQGRSDLCITVQGGEIIGGAEVGIAYVEPDGSARADWQKWDMKLAQAGGGGQIKASNAQYCLSIGDDTSDAARPRLEKCVDAGAAKDKGQMWAVTRLSIKNMKNNCNQCIDIRLQSPVYEGKGWISQRDVQTWACANATANENNPQQVWDLMLPDGNMAGSAPGRRAQLTRGRRSF</sequence>
<dbReference type="InterPro" id="IPR000772">
    <property type="entry name" value="Ricin_B_lectin"/>
</dbReference>
<evidence type="ECO:0000313" key="5">
    <source>
        <dbReference type="Proteomes" id="UP001164286"/>
    </source>
</evidence>
<dbReference type="SUPFAM" id="SSF50370">
    <property type="entry name" value="Ricin B-like lectins"/>
    <property type="match status" value="1"/>
</dbReference>
<protein>
    <recommendedName>
        <fullName evidence="3">Ricin B lectin domain-containing protein</fullName>
    </recommendedName>
</protein>
<dbReference type="CDD" id="cd00161">
    <property type="entry name" value="beta-trefoil_Ricin-like"/>
    <property type="match status" value="1"/>
</dbReference>